<dbReference type="OrthoDB" id="9803736at2"/>
<dbReference type="PANTHER" id="PTHR30015:SF7">
    <property type="entry name" value="TYPE IV METHYL-DIRECTED RESTRICTION ENZYME ECOKMRR"/>
    <property type="match status" value="1"/>
</dbReference>
<dbReference type="InterPro" id="IPR007560">
    <property type="entry name" value="Restrct_endonuc_IV_Mrr"/>
</dbReference>
<feature type="domain" description="Restriction endonuclease type IV Mrr" evidence="2">
    <location>
        <begin position="106"/>
        <end position="215"/>
    </location>
</feature>
<dbReference type="Pfam" id="PF04471">
    <property type="entry name" value="Mrr_cat"/>
    <property type="match status" value="1"/>
</dbReference>
<dbReference type="EMBL" id="QGTW01000003">
    <property type="protein sequence ID" value="PWW30568.1"/>
    <property type="molecule type" value="Genomic_DNA"/>
</dbReference>
<keyword evidence="1" id="KW-0812">Transmembrane</keyword>
<dbReference type="InterPro" id="IPR011335">
    <property type="entry name" value="Restrct_endonuc-II-like"/>
</dbReference>
<keyword evidence="1" id="KW-0472">Membrane</keyword>
<accession>A0A2V3A1S1</accession>
<dbReference type="RefSeq" id="WP_110064420.1">
    <property type="nucleotide sequence ID" value="NZ_QGTW01000003.1"/>
</dbReference>
<feature type="transmembrane region" description="Helical" evidence="1">
    <location>
        <begin position="21"/>
        <end position="42"/>
    </location>
</feature>
<dbReference type="SUPFAM" id="SSF52980">
    <property type="entry name" value="Restriction endonuclease-like"/>
    <property type="match status" value="1"/>
</dbReference>
<dbReference type="GO" id="GO:0003677">
    <property type="term" value="F:DNA binding"/>
    <property type="evidence" value="ECO:0007669"/>
    <property type="project" value="InterPro"/>
</dbReference>
<dbReference type="GO" id="GO:0009307">
    <property type="term" value="P:DNA restriction-modification system"/>
    <property type="evidence" value="ECO:0007669"/>
    <property type="project" value="InterPro"/>
</dbReference>
<comment type="caution">
    <text evidence="3">The sequence shown here is derived from an EMBL/GenBank/DDBJ whole genome shotgun (WGS) entry which is preliminary data.</text>
</comment>
<dbReference type="Gene3D" id="3.40.1350.10">
    <property type="match status" value="1"/>
</dbReference>
<evidence type="ECO:0000313" key="4">
    <source>
        <dbReference type="Proteomes" id="UP000247150"/>
    </source>
</evidence>
<keyword evidence="1" id="KW-1133">Transmembrane helix</keyword>
<dbReference type="AlphaFoldDB" id="A0A2V3A1S1"/>
<dbReference type="GO" id="GO:0015666">
    <property type="term" value="F:restriction endodeoxyribonuclease activity"/>
    <property type="evidence" value="ECO:0007669"/>
    <property type="project" value="TreeGrafter"/>
</dbReference>
<feature type="transmembrane region" description="Helical" evidence="1">
    <location>
        <begin position="48"/>
        <end position="67"/>
    </location>
</feature>
<dbReference type="InterPro" id="IPR052906">
    <property type="entry name" value="Type_IV_Methyl-Rstrct_Enzyme"/>
</dbReference>
<organism evidence="3 4">
    <name type="scientific">Cytobacillus oceanisediminis</name>
    <dbReference type="NCBI Taxonomy" id="665099"/>
    <lineage>
        <taxon>Bacteria</taxon>
        <taxon>Bacillati</taxon>
        <taxon>Bacillota</taxon>
        <taxon>Bacilli</taxon>
        <taxon>Bacillales</taxon>
        <taxon>Bacillaceae</taxon>
        <taxon>Cytobacillus</taxon>
    </lineage>
</organism>
<reference evidence="3 4" key="1">
    <citation type="submission" date="2018-05" db="EMBL/GenBank/DDBJ databases">
        <title>Freshwater and sediment microbial communities from various areas in North America, analyzing microbe dynamics in response to fracking.</title>
        <authorList>
            <person name="Lamendella R."/>
        </authorList>
    </citation>
    <scope>NUCLEOTIDE SEQUENCE [LARGE SCALE GENOMIC DNA]</scope>
    <source>
        <strain evidence="3 4">15_TX</strain>
    </source>
</reference>
<dbReference type="Proteomes" id="UP000247150">
    <property type="component" value="Unassembled WGS sequence"/>
</dbReference>
<dbReference type="PANTHER" id="PTHR30015">
    <property type="entry name" value="MRR RESTRICTION SYSTEM PROTEIN"/>
    <property type="match status" value="1"/>
</dbReference>
<gene>
    <name evidence="3" type="ORF">DFO73_103462</name>
</gene>
<evidence type="ECO:0000259" key="2">
    <source>
        <dbReference type="Pfam" id="PF04471"/>
    </source>
</evidence>
<dbReference type="InterPro" id="IPR011856">
    <property type="entry name" value="tRNA_endonuc-like_dom_sf"/>
</dbReference>
<sequence>MRKGKRPYKKRAARIRWNVNFIFLMITVKVLLVIVSNIYAFFSGLDVFGWLYATIVLSVLALLFWMSQSYEKQMNEKRFLQKKLILEEQKQKQVQRMKEQTTLEKLKQMHWHQFETFIKQLYDFRGYKATLTPATCDGGKEIILIKDNVISVVECKKYNSPKVTRPDIQKFHSAILDMKAQIGYFVTTGEFTKPVMEYCKHKPIELINGETLVKLVMETVRQFEETESGKLLYTSMEFLEGEPVN</sequence>
<proteinExistence type="predicted"/>
<protein>
    <submittedName>
        <fullName evidence="3">Restriction system protein</fullName>
    </submittedName>
</protein>
<name>A0A2V3A1S1_9BACI</name>
<evidence type="ECO:0000313" key="3">
    <source>
        <dbReference type="EMBL" id="PWW30568.1"/>
    </source>
</evidence>
<evidence type="ECO:0000256" key="1">
    <source>
        <dbReference type="SAM" id="Phobius"/>
    </source>
</evidence>